<dbReference type="PANTHER" id="PTHR33116">
    <property type="entry name" value="REVERSE TRANSCRIPTASE ZINC-BINDING DOMAIN-CONTAINING PROTEIN-RELATED-RELATED"/>
    <property type="match status" value="1"/>
</dbReference>
<sequence>MNRQNFYILVWNSQGASSKSFLCTLKEFIRIYDPKILVLLETKISGQIADAVCNQIGFDSIFKRSDVINLQVISSSAQDRDLLGVGVMTLEIENMPDLIGVCATYLGGNDLRKLGARYLSLLLDLPVLRKPESHSVFKQLGYLMPSLRSFSKITGATKYLCPALKHFAEAVDEWNKMRRNELWARLEGVQRKLSQQCNNHLFKLEAELQKGLDEILNKLKCFEATKDSDRNTRFYHLSTIVRRRANQIEALQDAHFNWVWETHRGHQEYEITRSIFQYILDRVDKKLVGWKAKVLSIASRATSIQSAISSIPFYTMQTTRLPRSICDDIHRKSGCFLWGVVKRNEVYISSHGTMLLNPKKLGVLNFGQCIKSIDKLWWSRVLPTKYYKGRCDMDMFETKQDCSNTWRGILENTHHLKKGAKTEVGNGRRTLFWFHNWALAKPLCNLVVLAIPHEVEDATVVELWESNRGWKREKFTMLLPQNVIKTIKKQSNKILNALVSNPSKPLSSKSEILIRWEPPLDSWAKLNVDGTSRGNPALEGDGEVIREQRSSWIHAEATYGICSSVKAKILSLLQEL</sequence>
<protein>
    <submittedName>
        <fullName evidence="1">Uncharacterized protein</fullName>
    </submittedName>
</protein>
<proteinExistence type="predicted"/>
<dbReference type="AlphaFoldDB" id="A0A9Q1JVP6"/>
<accession>A0A9Q1JVP6</accession>
<dbReference type="PANTHER" id="PTHR33116:SF86">
    <property type="entry name" value="REVERSE TRANSCRIPTASE DOMAIN-CONTAINING PROTEIN"/>
    <property type="match status" value="1"/>
</dbReference>
<gene>
    <name evidence="1" type="ORF">Cgig2_024271</name>
</gene>
<evidence type="ECO:0000313" key="2">
    <source>
        <dbReference type="Proteomes" id="UP001153076"/>
    </source>
</evidence>
<keyword evidence="2" id="KW-1185">Reference proteome</keyword>
<comment type="caution">
    <text evidence="1">The sequence shown here is derived from an EMBL/GenBank/DDBJ whole genome shotgun (WGS) entry which is preliminary data.</text>
</comment>
<name>A0A9Q1JVP6_9CARY</name>
<dbReference type="Proteomes" id="UP001153076">
    <property type="component" value="Unassembled WGS sequence"/>
</dbReference>
<organism evidence="1 2">
    <name type="scientific">Carnegiea gigantea</name>
    <dbReference type="NCBI Taxonomy" id="171969"/>
    <lineage>
        <taxon>Eukaryota</taxon>
        <taxon>Viridiplantae</taxon>
        <taxon>Streptophyta</taxon>
        <taxon>Embryophyta</taxon>
        <taxon>Tracheophyta</taxon>
        <taxon>Spermatophyta</taxon>
        <taxon>Magnoliopsida</taxon>
        <taxon>eudicotyledons</taxon>
        <taxon>Gunneridae</taxon>
        <taxon>Pentapetalae</taxon>
        <taxon>Caryophyllales</taxon>
        <taxon>Cactineae</taxon>
        <taxon>Cactaceae</taxon>
        <taxon>Cactoideae</taxon>
        <taxon>Echinocereeae</taxon>
        <taxon>Carnegiea</taxon>
    </lineage>
</organism>
<reference evidence="1" key="1">
    <citation type="submission" date="2022-04" db="EMBL/GenBank/DDBJ databases">
        <title>Carnegiea gigantea Genome sequencing and assembly v2.</title>
        <authorList>
            <person name="Copetti D."/>
            <person name="Sanderson M.J."/>
            <person name="Burquez A."/>
            <person name="Wojciechowski M.F."/>
        </authorList>
    </citation>
    <scope>NUCLEOTIDE SEQUENCE</scope>
    <source>
        <strain evidence="1">SGP5-SGP5p</strain>
        <tissue evidence="1">Aerial part</tissue>
    </source>
</reference>
<dbReference type="OrthoDB" id="1752459at2759"/>
<dbReference type="EMBL" id="JAKOGI010000650">
    <property type="protein sequence ID" value="KAJ8431960.1"/>
    <property type="molecule type" value="Genomic_DNA"/>
</dbReference>
<evidence type="ECO:0000313" key="1">
    <source>
        <dbReference type="EMBL" id="KAJ8431960.1"/>
    </source>
</evidence>